<proteinExistence type="predicted"/>
<dbReference type="SUPFAM" id="SSF81383">
    <property type="entry name" value="F-box domain"/>
    <property type="match status" value="1"/>
</dbReference>
<dbReference type="EMBL" id="JARKIF010000020">
    <property type="protein sequence ID" value="KAJ7617944.1"/>
    <property type="molecule type" value="Genomic_DNA"/>
</dbReference>
<protein>
    <recommendedName>
        <fullName evidence="3">F-box domain-containing protein</fullName>
    </recommendedName>
</protein>
<comment type="caution">
    <text evidence="1">The sequence shown here is derived from an EMBL/GenBank/DDBJ whole genome shotgun (WGS) entry which is preliminary data.</text>
</comment>
<dbReference type="InterPro" id="IPR036047">
    <property type="entry name" value="F-box-like_dom_sf"/>
</dbReference>
<dbReference type="Proteomes" id="UP001221142">
    <property type="component" value="Unassembled WGS sequence"/>
</dbReference>
<dbReference type="SUPFAM" id="SSF50998">
    <property type="entry name" value="Quinoprotein alcohol dehydrogenase-like"/>
    <property type="match status" value="1"/>
</dbReference>
<dbReference type="AlphaFoldDB" id="A0AAD7FFX5"/>
<evidence type="ECO:0000313" key="2">
    <source>
        <dbReference type="Proteomes" id="UP001221142"/>
    </source>
</evidence>
<dbReference type="InterPro" id="IPR011047">
    <property type="entry name" value="Quinoprotein_ADH-like_sf"/>
</dbReference>
<accession>A0AAD7FFX5</accession>
<sequence>MSFATLDEHVLGEILCFCDIHCVLRFSQVNKYYHHVAFWKHVWISLVRDLEFRGLRDRDPDLELQACTTESLVDMAKRVALGPRTWSPASAVPPTLSREVEVKLGESFEVTDPTLVHLLPGGRHLAVLHILGGFSLWSVATGGCIWTYEAQGLVFFDVDLRHGGDVAVFALSSGSIQGYAWSHLLFSHYRYIEVFKVDLSTGHLFMALRFNLLWRRGHSQKTTLSGDFLLPACLSKSIDTVQVVNWRANTCIRVQLPTIIINAEIVGDHLLVIHGTHDSLLLDVYSLDSFDDWHSDLSSDAPPVTQVPAASLVVPFENVEDTITPHIMIHKHPARRGAYRIIFDSFLSCRNHPLARPKSLVGRVWNKIRTPAIDATKGIRHTFSFISPSNGTPPGLRLVSIAQFDRSPGSSSGYLMELHSYTTGSSAVLLDGYLERDGVSSKERPRRVVQWPRVDGMSYALPSLSVYSAAVVLVEGRMLRILYYQ</sequence>
<organism evidence="1 2">
    <name type="scientific">Roridomyces roridus</name>
    <dbReference type="NCBI Taxonomy" id="1738132"/>
    <lineage>
        <taxon>Eukaryota</taxon>
        <taxon>Fungi</taxon>
        <taxon>Dikarya</taxon>
        <taxon>Basidiomycota</taxon>
        <taxon>Agaricomycotina</taxon>
        <taxon>Agaricomycetes</taxon>
        <taxon>Agaricomycetidae</taxon>
        <taxon>Agaricales</taxon>
        <taxon>Marasmiineae</taxon>
        <taxon>Mycenaceae</taxon>
        <taxon>Roridomyces</taxon>
    </lineage>
</organism>
<keyword evidence="2" id="KW-1185">Reference proteome</keyword>
<evidence type="ECO:0000313" key="1">
    <source>
        <dbReference type="EMBL" id="KAJ7617944.1"/>
    </source>
</evidence>
<reference evidence="1" key="1">
    <citation type="submission" date="2023-03" db="EMBL/GenBank/DDBJ databases">
        <title>Massive genome expansion in bonnet fungi (Mycena s.s.) driven by repeated elements and novel gene families across ecological guilds.</title>
        <authorList>
            <consortium name="Lawrence Berkeley National Laboratory"/>
            <person name="Harder C.B."/>
            <person name="Miyauchi S."/>
            <person name="Viragh M."/>
            <person name="Kuo A."/>
            <person name="Thoen E."/>
            <person name="Andreopoulos B."/>
            <person name="Lu D."/>
            <person name="Skrede I."/>
            <person name="Drula E."/>
            <person name="Henrissat B."/>
            <person name="Morin E."/>
            <person name="Kohler A."/>
            <person name="Barry K."/>
            <person name="LaButti K."/>
            <person name="Morin E."/>
            <person name="Salamov A."/>
            <person name="Lipzen A."/>
            <person name="Mereny Z."/>
            <person name="Hegedus B."/>
            <person name="Baldrian P."/>
            <person name="Stursova M."/>
            <person name="Weitz H."/>
            <person name="Taylor A."/>
            <person name="Grigoriev I.V."/>
            <person name="Nagy L.G."/>
            <person name="Martin F."/>
            <person name="Kauserud H."/>
        </authorList>
    </citation>
    <scope>NUCLEOTIDE SEQUENCE</scope>
    <source>
        <strain evidence="1">9284</strain>
    </source>
</reference>
<evidence type="ECO:0008006" key="3">
    <source>
        <dbReference type="Google" id="ProtNLM"/>
    </source>
</evidence>
<gene>
    <name evidence="1" type="ORF">FB45DRAFT_1063483</name>
</gene>
<name>A0AAD7FFX5_9AGAR</name>